<evidence type="ECO:0000313" key="1">
    <source>
        <dbReference type="EMBL" id="PNY66586.1"/>
    </source>
</evidence>
<name>A0A0L7AHA1_ECOLX</name>
<organism evidence="2 4">
    <name type="scientific">Escherichia coli</name>
    <dbReference type="NCBI Taxonomy" id="562"/>
    <lineage>
        <taxon>Bacteria</taxon>
        <taxon>Pseudomonadati</taxon>
        <taxon>Pseudomonadota</taxon>
        <taxon>Gammaproteobacteria</taxon>
        <taxon>Enterobacterales</taxon>
        <taxon>Enterobacteriaceae</taxon>
        <taxon>Escherichia</taxon>
    </lineage>
</organism>
<sequence>MAITSALFTSLPFHDYTHDTHTLSNNNHDSAIYMGRQGDKVDSGMPFGRRITVCSNLLKRCEETRN</sequence>
<comment type="caution">
    <text evidence="2">The sequence shown here is derived from an EMBL/GenBank/DDBJ whole genome shotgun (WGS) entry which is preliminary data.</text>
</comment>
<reference evidence="2 4" key="2">
    <citation type="submission" date="2018-12" db="EMBL/GenBank/DDBJ databases">
        <title>Food and Water Safety Consortium.</title>
        <authorList>
            <person name="Tyson S."/>
            <person name="Peterson C.-L."/>
            <person name="Olson A."/>
            <person name="Tyler S."/>
            <person name="Cabral J."/>
            <person name="Lynch T."/>
            <person name="Knox N."/>
            <person name="Van Domselaar G."/>
            <person name="Graham M."/>
        </authorList>
    </citation>
    <scope>NUCLEOTIDE SEQUENCE [LARGE SCALE GENOMIC DNA]</scope>
    <source>
        <strain evidence="2 4">FWSEC0118</strain>
    </source>
</reference>
<reference evidence="1 3" key="1">
    <citation type="submission" date="2018-01" db="EMBL/GenBank/DDBJ databases">
        <title>Draft Genomic Sequencing Of Potential Extraintestinal Pathogenic Escherichia coli B8S18 Isolated From Retail Chicken Skin.</title>
        <authorList>
            <person name="Xu A."/>
            <person name="Tilman S."/>
            <person name="Wisser-Parker K."/>
            <person name="Sheen S."/>
            <person name="Sommers C."/>
        </authorList>
    </citation>
    <scope>NUCLEOTIDE SEQUENCE [LARGE SCALE GENOMIC DNA]</scope>
    <source>
        <strain evidence="1 3">B8S18Com</strain>
    </source>
</reference>
<dbReference type="Proteomes" id="UP000236598">
    <property type="component" value="Unassembled WGS sequence"/>
</dbReference>
<dbReference type="Proteomes" id="UP000309937">
    <property type="component" value="Unassembled WGS sequence"/>
</dbReference>
<dbReference type="EMBL" id="PPHQ01000014">
    <property type="protein sequence ID" value="PNY66586.1"/>
    <property type="molecule type" value="Genomic_DNA"/>
</dbReference>
<accession>A0A0L7AHA1</accession>
<dbReference type="AlphaFoldDB" id="A0A0L7AHA1"/>
<proteinExistence type="predicted"/>
<evidence type="ECO:0000313" key="2">
    <source>
        <dbReference type="EMBL" id="TJQ09122.1"/>
    </source>
</evidence>
<dbReference type="EMBL" id="RRGJ01000049">
    <property type="protein sequence ID" value="TJQ09122.1"/>
    <property type="molecule type" value="Genomic_DNA"/>
</dbReference>
<evidence type="ECO:0000313" key="4">
    <source>
        <dbReference type="Proteomes" id="UP000309937"/>
    </source>
</evidence>
<gene>
    <name evidence="1" type="ORF">C2M16_17410</name>
    <name evidence="2" type="ORF">C9Z68_22330</name>
</gene>
<evidence type="ECO:0000313" key="3">
    <source>
        <dbReference type="Proteomes" id="UP000236598"/>
    </source>
</evidence>
<protein>
    <submittedName>
        <fullName evidence="2">Uncharacterized protein</fullName>
    </submittedName>
</protein>